<dbReference type="Proteomes" id="UP001157125">
    <property type="component" value="Unassembled WGS sequence"/>
</dbReference>
<name>A0ABQ6IGH6_9MICO</name>
<evidence type="ECO:0000313" key="1">
    <source>
        <dbReference type="EMBL" id="GMA37000.1"/>
    </source>
</evidence>
<accession>A0ABQ6IGH6</accession>
<proteinExistence type="predicted"/>
<evidence type="ECO:0000313" key="2">
    <source>
        <dbReference type="Proteomes" id="UP001157125"/>
    </source>
</evidence>
<dbReference type="EMBL" id="BSUN01000001">
    <property type="protein sequence ID" value="GMA37000.1"/>
    <property type="molecule type" value="Genomic_DNA"/>
</dbReference>
<sequence>MPRLAVRLEQARAARGGRASGWTRLRLVEEFGPHLAVPVRDHSADASDDDAAEPRTEPYVREIQEKRLRAAERAMNQA</sequence>
<keyword evidence="2" id="KW-1185">Reference proteome</keyword>
<reference evidence="2" key="1">
    <citation type="journal article" date="2019" name="Int. J. Syst. Evol. Microbiol.">
        <title>The Global Catalogue of Microorganisms (GCM) 10K type strain sequencing project: providing services to taxonomists for standard genome sequencing and annotation.</title>
        <authorList>
            <consortium name="The Broad Institute Genomics Platform"/>
            <consortium name="The Broad Institute Genome Sequencing Center for Infectious Disease"/>
            <person name="Wu L."/>
            <person name="Ma J."/>
        </authorList>
    </citation>
    <scope>NUCLEOTIDE SEQUENCE [LARGE SCALE GENOMIC DNA]</scope>
    <source>
        <strain evidence="2">NBRC 112299</strain>
    </source>
</reference>
<organism evidence="1 2">
    <name type="scientific">Demequina litorisediminis</name>
    <dbReference type="NCBI Taxonomy" id="1849022"/>
    <lineage>
        <taxon>Bacteria</taxon>
        <taxon>Bacillati</taxon>
        <taxon>Actinomycetota</taxon>
        <taxon>Actinomycetes</taxon>
        <taxon>Micrococcales</taxon>
        <taxon>Demequinaceae</taxon>
        <taxon>Demequina</taxon>
    </lineage>
</organism>
<comment type="caution">
    <text evidence="1">The sequence shown here is derived from an EMBL/GenBank/DDBJ whole genome shotgun (WGS) entry which is preliminary data.</text>
</comment>
<protein>
    <submittedName>
        <fullName evidence="1">Uncharacterized protein</fullName>
    </submittedName>
</protein>
<gene>
    <name evidence="1" type="ORF">GCM10025876_32040</name>
</gene>